<gene>
    <name evidence="4" type="ORF">DNK47_03070</name>
</gene>
<dbReference type="GO" id="GO:0016491">
    <property type="term" value="F:oxidoreductase activity"/>
    <property type="evidence" value="ECO:0007669"/>
    <property type="project" value="UniProtKB-KW"/>
</dbReference>
<name>A0A328PP66_9MOLU</name>
<dbReference type="PRINTS" id="PR00469">
    <property type="entry name" value="PNDRDTASEII"/>
</dbReference>
<evidence type="ECO:0000313" key="5">
    <source>
        <dbReference type="Proteomes" id="UP000249762"/>
    </source>
</evidence>
<dbReference type="AlphaFoldDB" id="A0A328PP66"/>
<dbReference type="SUPFAM" id="SSF51905">
    <property type="entry name" value="FAD/NAD(P)-binding domain"/>
    <property type="match status" value="1"/>
</dbReference>
<dbReference type="Gene3D" id="3.50.50.60">
    <property type="entry name" value="FAD/NAD(P)-binding domain"/>
    <property type="match status" value="2"/>
</dbReference>
<dbReference type="InterPro" id="IPR050097">
    <property type="entry name" value="Ferredoxin-NADP_redctase_2"/>
</dbReference>
<keyword evidence="1" id="KW-0285">Flavoprotein</keyword>
<evidence type="ECO:0000313" key="4">
    <source>
        <dbReference type="EMBL" id="RAO94808.1"/>
    </source>
</evidence>
<dbReference type="PANTHER" id="PTHR48105">
    <property type="entry name" value="THIOREDOXIN REDUCTASE 1-RELATED-RELATED"/>
    <property type="match status" value="1"/>
</dbReference>
<accession>A0A328PP66</accession>
<dbReference type="EMBL" id="QKVO01000019">
    <property type="protein sequence ID" value="RAO94808.1"/>
    <property type="molecule type" value="Genomic_DNA"/>
</dbReference>
<keyword evidence="2" id="KW-0560">Oxidoreductase</keyword>
<dbReference type="Pfam" id="PF07992">
    <property type="entry name" value="Pyr_redox_2"/>
    <property type="match status" value="1"/>
</dbReference>
<evidence type="ECO:0000256" key="2">
    <source>
        <dbReference type="ARBA" id="ARBA00023002"/>
    </source>
</evidence>
<dbReference type="InterPro" id="IPR036188">
    <property type="entry name" value="FAD/NAD-bd_sf"/>
</dbReference>
<comment type="caution">
    <text evidence="4">The sequence shown here is derived from an EMBL/GenBank/DDBJ whole genome shotgun (WGS) entry which is preliminary data.</text>
</comment>
<proteinExistence type="predicted"/>
<reference evidence="5" key="1">
    <citation type="submission" date="2018-06" db="EMBL/GenBank/DDBJ databases">
        <authorList>
            <person name="Martinez Ocampo F."/>
            <person name="Quiroz Castaneda R.E."/>
            <person name="Rojas Lopez X."/>
        </authorList>
    </citation>
    <scope>NUCLEOTIDE SEQUENCE [LARGE SCALE GENOMIC DNA]</scope>
    <source>
        <strain evidence="5">INIFAP02</strain>
    </source>
</reference>
<dbReference type="InterPro" id="IPR023753">
    <property type="entry name" value="FAD/NAD-binding_dom"/>
</dbReference>
<protein>
    <submittedName>
        <fullName evidence="4">Thioredoxin-disulfide reductase</fullName>
    </submittedName>
</protein>
<feature type="domain" description="FAD/NAD(P)-binding" evidence="3">
    <location>
        <begin position="6"/>
        <end position="294"/>
    </location>
</feature>
<dbReference type="PRINTS" id="PR00368">
    <property type="entry name" value="FADPNR"/>
</dbReference>
<evidence type="ECO:0000256" key="1">
    <source>
        <dbReference type="ARBA" id="ARBA00022630"/>
    </source>
</evidence>
<keyword evidence="5" id="KW-1185">Reference proteome</keyword>
<dbReference type="OrthoDB" id="9806179at2"/>
<dbReference type="RefSeq" id="WP_112665851.1">
    <property type="nucleotide sequence ID" value="NZ_QKVO01000019.1"/>
</dbReference>
<organism evidence="4 5">
    <name type="scientific">Mycoplasma wenyonii</name>
    <dbReference type="NCBI Taxonomy" id="65123"/>
    <lineage>
        <taxon>Bacteria</taxon>
        <taxon>Bacillati</taxon>
        <taxon>Mycoplasmatota</taxon>
        <taxon>Mollicutes</taxon>
        <taxon>Mycoplasmataceae</taxon>
        <taxon>Mycoplasma</taxon>
    </lineage>
</organism>
<sequence>MVLIWDLIIIGAGPAGATAAIYAARACLKVLILEKAVVGGKLNKTLLIDNYPGYLDRNGIQLAENIYSQLKDLKIETQIEEVIELTQNQEIWEVKTKSSKIFKSYSVLITTGLREKKLEIENELEYYSKGVSYCAICEGNLYAGEEVVVVGGGNSALEESIYLSAIVSHLKLVHRRREFRGDEILLRELQKKENVTIFTPYRPVRVLVENDRVSGLEVEQVETGEKIQLSSKAVFIFIGLLPETDFLSKLDIKRNSFGFVYVDEQMRTNLRGLFAAGDVIHKDLRQIVTAMNDGSIAAISIKNYLKELKKS</sequence>
<evidence type="ECO:0000259" key="3">
    <source>
        <dbReference type="Pfam" id="PF07992"/>
    </source>
</evidence>
<dbReference type="Proteomes" id="UP000249762">
    <property type="component" value="Unassembled WGS sequence"/>
</dbReference>